<proteinExistence type="predicted"/>
<dbReference type="EMBL" id="AUPC02000327">
    <property type="protein sequence ID" value="POG61746.1"/>
    <property type="molecule type" value="Genomic_DNA"/>
</dbReference>
<evidence type="ECO:0000313" key="2">
    <source>
        <dbReference type="Proteomes" id="UP000018888"/>
    </source>
</evidence>
<name>A0A2P4P8M8_RHIID</name>
<reference evidence="1 2" key="2">
    <citation type="journal article" date="2018" name="New Phytol.">
        <title>High intraspecific genome diversity in the model arbuscular mycorrhizal symbiont Rhizophagus irregularis.</title>
        <authorList>
            <person name="Chen E.C.H."/>
            <person name="Morin E."/>
            <person name="Beaudet D."/>
            <person name="Noel J."/>
            <person name="Yildirir G."/>
            <person name="Ndikumana S."/>
            <person name="Charron P."/>
            <person name="St-Onge C."/>
            <person name="Giorgi J."/>
            <person name="Kruger M."/>
            <person name="Marton T."/>
            <person name="Ropars J."/>
            <person name="Grigoriev I.V."/>
            <person name="Hainaut M."/>
            <person name="Henrissat B."/>
            <person name="Roux C."/>
            <person name="Martin F."/>
            <person name="Corradi N."/>
        </authorList>
    </citation>
    <scope>NUCLEOTIDE SEQUENCE [LARGE SCALE GENOMIC DNA]</scope>
    <source>
        <strain evidence="1 2">DAOM 197198</strain>
    </source>
</reference>
<organism evidence="1 2">
    <name type="scientific">Rhizophagus irregularis (strain DAOM 181602 / DAOM 197198 / MUCL 43194)</name>
    <name type="common">Arbuscular mycorrhizal fungus</name>
    <name type="synonym">Glomus intraradices</name>
    <dbReference type="NCBI Taxonomy" id="747089"/>
    <lineage>
        <taxon>Eukaryota</taxon>
        <taxon>Fungi</taxon>
        <taxon>Fungi incertae sedis</taxon>
        <taxon>Mucoromycota</taxon>
        <taxon>Glomeromycotina</taxon>
        <taxon>Glomeromycetes</taxon>
        <taxon>Glomerales</taxon>
        <taxon>Glomeraceae</taxon>
        <taxon>Rhizophagus</taxon>
    </lineage>
</organism>
<accession>A0A2P4P8M8</accession>
<dbReference type="AlphaFoldDB" id="A0A2P4P8M8"/>
<comment type="caution">
    <text evidence="1">The sequence shown here is derived from an EMBL/GenBank/DDBJ whole genome shotgun (WGS) entry which is preliminary data.</text>
</comment>
<dbReference type="Proteomes" id="UP000018888">
    <property type="component" value="Unassembled WGS sequence"/>
</dbReference>
<keyword evidence="2" id="KW-1185">Reference proteome</keyword>
<sequence length="81" mass="9772">MADNQYRYDTRDENGEWVRFETGNAKNMNTPTLNDEFKNRLKDENRKTDEIEVGEKRPIVESPSRNEIQRIEEVRKKKIKE</sequence>
<evidence type="ECO:0000313" key="1">
    <source>
        <dbReference type="EMBL" id="POG61746.1"/>
    </source>
</evidence>
<protein>
    <submittedName>
        <fullName evidence="1">Uncharacterized protein</fullName>
    </submittedName>
</protein>
<gene>
    <name evidence="1" type="ORF">GLOIN_2v1786200</name>
</gene>
<reference evidence="1 2" key="1">
    <citation type="journal article" date="2013" name="Proc. Natl. Acad. Sci. U.S.A.">
        <title>Genome of an arbuscular mycorrhizal fungus provides insight into the oldest plant symbiosis.</title>
        <authorList>
            <person name="Tisserant E."/>
            <person name="Malbreil M."/>
            <person name="Kuo A."/>
            <person name="Kohler A."/>
            <person name="Symeonidi A."/>
            <person name="Balestrini R."/>
            <person name="Charron P."/>
            <person name="Duensing N."/>
            <person name="Frei Dit Frey N."/>
            <person name="Gianinazzi-Pearson V."/>
            <person name="Gilbert L.B."/>
            <person name="Handa Y."/>
            <person name="Herr J.R."/>
            <person name="Hijri M."/>
            <person name="Koul R."/>
            <person name="Kawaguchi M."/>
            <person name="Krajinski F."/>
            <person name="Lammers P.J."/>
            <person name="Masclaux F.G."/>
            <person name="Murat C."/>
            <person name="Morin E."/>
            <person name="Ndikumana S."/>
            <person name="Pagni M."/>
            <person name="Petitpierre D."/>
            <person name="Requena N."/>
            <person name="Rosikiewicz P."/>
            <person name="Riley R."/>
            <person name="Saito K."/>
            <person name="San Clemente H."/>
            <person name="Shapiro H."/>
            <person name="van Tuinen D."/>
            <person name="Becard G."/>
            <person name="Bonfante P."/>
            <person name="Paszkowski U."/>
            <person name="Shachar-Hill Y.Y."/>
            <person name="Tuskan G.A."/>
            <person name="Young P.W."/>
            <person name="Sanders I.R."/>
            <person name="Henrissat B."/>
            <person name="Rensing S.A."/>
            <person name="Grigoriev I.V."/>
            <person name="Corradi N."/>
            <person name="Roux C."/>
            <person name="Martin F."/>
        </authorList>
    </citation>
    <scope>NUCLEOTIDE SEQUENCE [LARGE SCALE GENOMIC DNA]</scope>
    <source>
        <strain evidence="1 2">DAOM 197198</strain>
    </source>
</reference>